<evidence type="ECO:0000313" key="1">
    <source>
        <dbReference type="EMBL" id="SCV06045.1"/>
    </source>
</evidence>
<protein>
    <submittedName>
        <fullName evidence="1">LANO_0H20890g1_1</fullName>
    </submittedName>
</protein>
<organism evidence="1 2">
    <name type="scientific">Lachancea nothofagi CBS 11611</name>
    <dbReference type="NCBI Taxonomy" id="1266666"/>
    <lineage>
        <taxon>Eukaryota</taxon>
        <taxon>Fungi</taxon>
        <taxon>Dikarya</taxon>
        <taxon>Ascomycota</taxon>
        <taxon>Saccharomycotina</taxon>
        <taxon>Saccharomycetes</taxon>
        <taxon>Saccharomycetales</taxon>
        <taxon>Saccharomycetaceae</taxon>
        <taxon>Lachancea</taxon>
    </lineage>
</organism>
<sequence>MEKFTNWRDKGTGIAPFLPTPPYLAQEKGFQAVLSVSKFVLKTICALPVIILALASSWAPGRVSKTLWGVVAKIVCNWNLQVAIQGVKRRDKQSKLPAVNEVYVVNCSSPLDCVVLWFLAQGPAAFCIPSVRGKTVRFFHLTIWQFVKFTLNNGELPVLASLAEVDNIAQLKNRVVYLFAEGTTSNGKSILPFTVSQESWDAFLGNKPETGISTSSNAGSRHSNLSKVKCQAIHLKINSSLTTPLRVSKWRFLVRVSTQGVNCKCKISEPIDSDLIKIRKTMCGGDKFKLVGKELTIDSKRSFVKEFGHRRR</sequence>
<gene>
    <name evidence="1" type="ORF">LANO_0H20890G</name>
</gene>
<reference evidence="2" key="1">
    <citation type="submission" date="2016-03" db="EMBL/GenBank/DDBJ databases">
        <authorList>
            <person name="Devillers Hugo."/>
        </authorList>
    </citation>
    <scope>NUCLEOTIDE SEQUENCE [LARGE SCALE GENOMIC DNA]</scope>
</reference>
<proteinExistence type="predicted"/>
<evidence type="ECO:0000313" key="2">
    <source>
        <dbReference type="Proteomes" id="UP000189911"/>
    </source>
</evidence>
<dbReference type="AlphaFoldDB" id="A0A1G4KNB4"/>
<keyword evidence="2" id="KW-1185">Reference proteome</keyword>
<accession>A0A1G4KNB4</accession>
<dbReference type="EMBL" id="LT598447">
    <property type="protein sequence ID" value="SCV06045.1"/>
    <property type="molecule type" value="Genomic_DNA"/>
</dbReference>
<dbReference type="OrthoDB" id="272512at2759"/>
<dbReference type="Proteomes" id="UP000189911">
    <property type="component" value="Chromosome H"/>
</dbReference>
<name>A0A1G4KNB4_9SACH</name>